<dbReference type="InterPro" id="IPR007318">
    <property type="entry name" value="Phopholipid_MeTrfase"/>
</dbReference>
<evidence type="ECO:0000256" key="4">
    <source>
        <dbReference type="ARBA" id="ARBA00022516"/>
    </source>
</evidence>
<evidence type="ECO:0000256" key="15">
    <source>
        <dbReference type="ARBA" id="ARBA00034137"/>
    </source>
</evidence>
<dbReference type="OrthoDB" id="8300106at2759"/>
<evidence type="ECO:0000256" key="1">
    <source>
        <dbReference type="ARBA" id="ARBA00004477"/>
    </source>
</evidence>
<dbReference type="GO" id="GO:0005789">
    <property type="term" value="C:endoplasmic reticulum membrane"/>
    <property type="evidence" value="ECO:0007669"/>
    <property type="project" value="UniProtKB-SubCell"/>
</dbReference>
<evidence type="ECO:0000256" key="8">
    <source>
        <dbReference type="ARBA" id="ARBA00022692"/>
    </source>
</evidence>
<evidence type="ECO:0000256" key="16">
    <source>
        <dbReference type="SAM" id="MobiDB-lite"/>
    </source>
</evidence>
<dbReference type="EC" id="2.1.1.71" evidence="15"/>
<dbReference type="AlphaFoldDB" id="A0A9K3PWJ4"/>
<proteinExistence type="predicted"/>
<keyword evidence="13" id="KW-0594">Phospholipid biosynthesis</keyword>
<evidence type="ECO:0000256" key="11">
    <source>
        <dbReference type="ARBA" id="ARBA00023098"/>
    </source>
</evidence>
<accession>A0A9K3PWJ4</accession>
<evidence type="ECO:0000256" key="3">
    <source>
        <dbReference type="ARBA" id="ARBA00005189"/>
    </source>
</evidence>
<comment type="pathway">
    <text evidence="2">Phospholipid metabolism; phosphatidylcholine biosynthesis.</text>
</comment>
<organism evidence="18 19">
    <name type="scientific">Nitzschia inconspicua</name>
    <dbReference type="NCBI Taxonomy" id="303405"/>
    <lineage>
        <taxon>Eukaryota</taxon>
        <taxon>Sar</taxon>
        <taxon>Stramenopiles</taxon>
        <taxon>Ochrophyta</taxon>
        <taxon>Bacillariophyta</taxon>
        <taxon>Bacillariophyceae</taxon>
        <taxon>Bacillariophycidae</taxon>
        <taxon>Bacillariales</taxon>
        <taxon>Bacillariaceae</taxon>
        <taxon>Nitzschia</taxon>
    </lineage>
</organism>
<evidence type="ECO:0000313" key="19">
    <source>
        <dbReference type="Proteomes" id="UP000693970"/>
    </source>
</evidence>
<feature type="transmembrane region" description="Helical" evidence="17">
    <location>
        <begin position="57"/>
        <end position="78"/>
    </location>
</feature>
<keyword evidence="19" id="KW-1185">Reference proteome</keyword>
<gene>
    <name evidence="18" type="ORF">IV203_025866</name>
</gene>
<feature type="transmembrane region" description="Helical" evidence="17">
    <location>
        <begin position="563"/>
        <end position="582"/>
    </location>
</feature>
<evidence type="ECO:0000256" key="10">
    <source>
        <dbReference type="ARBA" id="ARBA00022989"/>
    </source>
</evidence>
<protein>
    <recommendedName>
        <fullName evidence="15">phosphatidyl-N-methylethanolamine N-methyltransferase</fullName>
        <ecNumber evidence="15">2.1.1.71</ecNumber>
    </recommendedName>
</protein>
<dbReference type="GO" id="GO:0006656">
    <property type="term" value="P:phosphatidylcholine biosynthetic process"/>
    <property type="evidence" value="ECO:0007669"/>
    <property type="project" value="InterPro"/>
</dbReference>
<keyword evidence="10 17" id="KW-1133">Transmembrane helix</keyword>
<reference evidence="18" key="2">
    <citation type="submission" date="2021-04" db="EMBL/GenBank/DDBJ databases">
        <authorList>
            <person name="Podell S."/>
        </authorList>
    </citation>
    <scope>NUCLEOTIDE SEQUENCE</scope>
    <source>
        <strain evidence="18">Hildebrandi</strain>
    </source>
</reference>
<name>A0A9K3PWJ4_9STRA</name>
<dbReference type="PANTHER" id="PTHR15458">
    <property type="entry name" value="PHOSPHATIDYLETHANOLAMINE N-METHYLTRANSFERASE"/>
    <property type="match status" value="1"/>
</dbReference>
<sequence length="614" mass="69604">MTPSISNNKKGDNLASKNDPTTRDNSLFSLSSIFWSKKSYQHVASEFHPYHKHDLNVLLHVFTTGIGVWGAIQLALTLDCPEGVYVYAAVIALTTPFVTAVLHTAFVYGCLQVPITALATALGSVIVGTPLNDPMKLCFAVIATGYGLQDLAHWLCAEQTMMSSYISTNPAMLLIHTLWLMPLVIDSIILRHFFIPKLLVSRNRNVICQVASRKAVEDLRNWINQEVPAKPETTHLWPHDHKGTDGPVTSLEKDAAIMAGFRKIFAPHHFDIMPVVPMNEIYVTAVGKIQAITSDAVFYTPHFDGPYWWLPGASLYRVLVGVTPNSMVRTRFNMQHDSQDKVVDMYDVLGFDYNRELHWIDHVPGQTNKERRSLIKLHFVVYPKGWHRYGKLCAHLNTTYNTWARGNFLKTLRPKNLYESSLAWWIWLTTWSNAMFELYIGWTNMVYIAASYALGPTPFLILTSFRHYFIYMATFAYRNPPVAHGNLMRDAKLFKTIALMHLSKHLLPLVQLPQDIPGVALAVVGFSITILATMQLGMVRTYFGSELGFVKPEWISGFPYNTIPHPMIVGQLFAYSSILLWFKDRMPLESVALVCGHMACYMTHMVQEMMTSSY</sequence>
<evidence type="ECO:0000256" key="2">
    <source>
        <dbReference type="ARBA" id="ARBA00004969"/>
    </source>
</evidence>
<evidence type="ECO:0000256" key="14">
    <source>
        <dbReference type="ARBA" id="ARBA00023264"/>
    </source>
</evidence>
<feature type="transmembrane region" description="Helical" evidence="17">
    <location>
        <begin position="84"/>
        <end position="102"/>
    </location>
</feature>
<feature type="transmembrane region" description="Helical" evidence="17">
    <location>
        <begin position="109"/>
        <end position="127"/>
    </location>
</feature>
<feature type="transmembrane region" description="Helical" evidence="17">
    <location>
        <begin position="422"/>
        <end position="440"/>
    </location>
</feature>
<evidence type="ECO:0000256" key="7">
    <source>
        <dbReference type="ARBA" id="ARBA00022691"/>
    </source>
</evidence>
<keyword evidence="11" id="KW-0443">Lipid metabolism</keyword>
<reference evidence="18" key="1">
    <citation type="journal article" date="2021" name="Sci. Rep.">
        <title>Diploid genomic architecture of Nitzschia inconspicua, an elite biomass production diatom.</title>
        <authorList>
            <person name="Oliver A."/>
            <person name="Podell S."/>
            <person name="Pinowska A."/>
            <person name="Traller J.C."/>
            <person name="Smith S.R."/>
            <person name="McClure R."/>
            <person name="Beliaev A."/>
            <person name="Bohutskyi P."/>
            <person name="Hill E.A."/>
            <person name="Rabines A."/>
            <person name="Zheng H."/>
            <person name="Allen L.Z."/>
            <person name="Kuo A."/>
            <person name="Grigoriev I.V."/>
            <person name="Allen A.E."/>
            <person name="Hazlebeck D."/>
            <person name="Allen E.E."/>
        </authorList>
    </citation>
    <scope>NUCLEOTIDE SEQUENCE</scope>
    <source>
        <strain evidence="18">Hildebrandi</strain>
    </source>
</reference>
<comment type="pathway">
    <text evidence="3">Lipid metabolism.</text>
</comment>
<evidence type="ECO:0000256" key="13">
    <source>
        <dbReference type="ARBA" id="ARBA00023209"/>
    </source>
</evidence>
<keyword evidence="4" id="KW-0444">Lipid biosynthesis</keyword>
<keyword evidence="5 18" id="KW-0489">Methyltransferase</keyword>
<keyword evidence="14" id="KW-1208">Phospholipid metabolism</keyword>
<dbReference type="EMBL" id="JAGRRH010000012">
    <property type="protein sequence ID" value="KAG7362200.1"/>
    <property type="molecule type" value="Genomic_DNA"/>
</dbReference>
<keyword evidence="12 17" id="KW-0472">Membrane</keyword>
<feature type="transmembrane region" description="Helical" evidence="17">
    <location>
        <begin position="519"/>
        <end position="543"/>
    </location>
</feature>
<evidence type="ECO:0000256" key="9">
    <source>
        <dbReference type="ARBA" id="ARBA00022824"/>
    </source>
</evidence>
<evidence type="ECO:0000256" key="12">
    <source>
        <dbReference type="ARBA" id="ARBA00023136"/>
    </source>
</evidence>
<keyword evidence="9" id="KW-0256">Endoplasmic reticulum</keyword>
<dbReference type="GO" id="GO:0000773">
    <property type="term" value="F:phosphatidyl-N-methylethanolamine N-methyltransferase activity"/>
    <property type="evidence" value="ECO:0007669"/>
    <property type="project" value="UniProtKB-EC"/>
</dbReference>
<dbReference type="GO" id="GO:0032259">
    <property type="term" value="P:methylation"/>
    <property type="evidence" value="ECO:0007669"/>
    <property type="project" value="UniProtKB-KW"/>
</dbReference>
<feature type="transmembrane region" description="Helical" evidence="17">
    <location>
        <begin position="446"/>
        <end position="465"/>
    </location>
</feature>
<evidence type="ECO:0000256" key="17">
    <source>
        <dbReference type="SAM" id="Phobius"/>
    </source>
</evidence>
<comment type="subcellular location">
    <subcellularLocation>
        <location evidence="1">Endoplasmic reticulum membrane</location>
        <topology evidence="1">Multi-pass membrane protein</topology>
    </subcellularLocation>
</comment>
<keyword evidence="7" id="KW-0949">S-adenosyl-L-methionine</keyword>
<dbReference type="InterPro" id="IPR024960">
    <property type="entry name" value="PEMT/MFAP"/>
</dbReference>
<dbReference type="Pfam" id="PF04191">
    <property type="entry name" value="PEMT"/>
    <property type="match status" value="1"/>
</dbReference>
<evidence type="ECO:0000256" key="6">
    <source>
        <dbReference type="ARBA" id="ARBA00022679"/>
    </source>
</evidence>
<evidence type="ECO:0000313" key="18">
    <source>
        <dbReference type="EMBL" id="KAG7362200.1"/>
    </source>
</evidence>
<dbReference type="Proteomes" id="UP000693970">
    <property type="component" value="Unassembled WGS sequence"/>
</dbReference>
<evidence type="ECO:0000256" key="5">
    <source>
        <dbReference type="ARBA" id="ARBA00022603"/>
    </source>
</evidence>
<keyword evidence="8 17" id="KW-0812">Transmembrane</keyword>
<feature type="transmembrane region" description="Helical" evidence="17">
    <location>
        <begin position="171"/>
        <end position="194"/>
    </location>
</feature>
<dbReference type="PANTHER" id="PTHR15458:SF5">
    <property type="entry name" value="PHOSPHATIDYLETHANOLAMINE N-METHYLTRANSFERASE"/>
    <property type="match status" value="1"/>
</dbReference>
<comment type="caution">
    <text evidence="18">The sequence shown here is derived from an EMBL/GenBank/DDBJ whole genome shotgun (WGS) entry which is preliminary data.</text>
</comment>
<feature type="region of interest" description="Disordered" evidence="16">
    <location>
        <begin position="1"/>
        <end position="20"/>
    </location>
</feature>
<keyword evidence="6" id="KW-0808">Transferase</keyword>